<accession>A0AAW1NU34</accession>
<evidence type="ECO:0000313" key="2">
    <source>
        <dbReference type="Proteomes" id="UP001465755"/>
    </source>
</evidence>
<dbReference type="EMBL" id="JALJOQ010000095">
    <property type="protein sequence ID" value="KAK9798896.1"/>
    <property type="molecule type" value="Genomic_DNA"/>
</dbReference>
<reference evidence="1 2" key="1">
    <citation type="journal article" date="2024" name="Nat. Commun.">
        <title>Phylogenomics reveals the evolutionary origins of lichenization in chlorophyte algae.</title>
        <authorList>
            <person name="Puginier C."/>
            <person name="Libourel C."/>
            <person name="Otte J."/>
            <person name="Skaloud P."/>
            <person name="Haon M."/>
            <person name="Grisel S."/>
            <person name="Petersen M."/>
            <person name="Berrin J.G."/>
            <person name="Delaux P.M."/>
            <person name="Dal Grande F."/>
            <person name="Keller J."/>
        </authorList>
    </citation>
    <scope>NUCLEOTIDE SEQUENCE [LARGE SCALE GENOMIC DNA]</scope>
    <source>
        <strain evidence="1 2">SAG 2036</strain>
    </source>
</reference>
<gene>
    <name evidence="1" type="ORF">WJX73_003434</name>
</gene>
<dbReference type="Proteomes" id="UP001465755">
    <property type="component" value="Unassembled WGS sequence"/>
</dbReference>
<dbReference type="Pfam" id="PF12646">
    <property type="entry name" value="DUF3783"/>
    <property type="match status" value="1"/>
</dbReference>
<sequence length="172" mass="18995">MLNAGISAAEHEDPDFVEINSETVGLDGQSEETFGPLAILLIGYIPREVDLVKEYLHEIEADMVKVIVCTDQLAEQRLCDVLESASQPHPKKQLSFQDVDSAPQTARRMLIMSGMTSDEVLSIVYGYRQQELPETVMAAAVPASYERKVSALVDDVYGDHEYMMAKEKAASA</sequence>
<dbReference type="InterPro" id="IPR016621">
    <property type="entry name" value="UCP014543"/>
</dbReference>
<dbReference type="PANTHER" id="PTHR35732">
    <property type="entry name" value="OS10G0545100 PROTEIN"/>
    <property type="match status" value="1"/>
</dbReference>
<evidence type="ECO:0000313" key="1">
    <source>
        <dbReference type="EMBL" id="KAK9798896.1"/>
    </source>
</evidence>
<protein>
    <submittedName>
        <fullName evidence="1">Uncharacterized protein</fullName>
    </submittedName>
</protein>
<dbReference type="PANTHER" id="PTHR35732:SF1">
    <property type="entry name" value="OS10G0545100 PROTEIN"/>
    <property type="match status" value="1"/>
</dbReference>
<proteinExistence type="predicted"/>
<dbReference type="AlphaFoldDB" id="A0AAW1NU34"/>
<name>A0AAW1NU34_9CHLO</name>
<organism evidence="1 2">
    <name type="scientific">Symbiochloris irregularis</name>
    <dbReference type="NCBI Taxonomy" id="706552"/>
    <lineage>
        <taxon>Eukaryota</taxon>
        <taxon>Viridiplantae</taxon>
        <taxon>Chlorophyta</taxon>
        <taxon>core chlorophytes</taxon>
        <taxon>Trebouxiophyceae</taxon>
        <taxon>Trebouxiales</taxon>
        <taxon>Trebouxiaceae</taxon>
        <taxon>Symbiochloris</taxon>
    </lineage>
</organism>
<comment type="caution">
    <text evidence="1">The sequence shown here is derived from an EMBL/GenBank/DDBJ whole genome shotgun (WGS) entry which is preliminary data.</text>
</comment>
<keyword evidence="2" id="KW-1185">Reference proteome</keyword>